<keyword evidence="5" id="KW-0597">Phosphoprotein</keyword>
<organism evidence="17 18">
    <name type="scientific">Lapidilactobacillus dextrinicus DSM 20335</name>
    <dbReference type="NCBI Taxonomy" id="1423738"/>
    <lineage>
        <taxon>Bacteria</taxon>
        <taxon>Bacillati</taxon>
        <taxon>Bacillota</taxon>
        <taxon>Bacilli</taxon>
        <taxon>Lactobacillales</taxon>
        <taxon>Lactobacillaceae</taxon>
        <taxon>Lapidilactobacillus</taxon>
    </lineage>
</organism>
<dbReference type="InterPro" id="IPR016152">
    <property type="entry name" value="PTrfase/Anion_transptr"/>
</dbReference>
<accession>A0A0R2BJW9</accession>
<dbReference type="FunFam" id="3.40.50.2300:FF:000014">
    <property type="entry name" value="PTS system fructose-like transporter subunit IIB"/>
    <property type="match status" value="1"/>
</dbReference>
<evidence type="ECO:0000256" key="5">
    <source>
        <dbReference type="ARBA" id="ARBA00022553"/>
    </source>
</evidence>
<dbReference type="GO" id="GO:0009401">
    <property type="term" value="P:phosphoenolpyruvate-dependent sugar phosphotransferase system"/>
    <property type="evidence" value="ECO:0007669"/>
    <property type="project" value="UniProtKB-KW"/>
</dbReference>
<dbReference type="STRING" id="1423738.FC84_GL001324"/>
<dbReference type="SUPFAM" id="SSF52794">
    <property type="entry name" value="PTS system IIB component-like"/>
    <property type="match status" value="1"/>
</dbReference>
<evidence type="ECO:0000256" key="3">
    <source>
        <dbReference type="ARBA" id="ARBA00022448"/>
    </source>
</evidence>
<dbReference type="InterPro" id="IPR003352">
    <property type="entry name" value="PTS_EIIC"/>
</dbReference>
<comment type="subcellular location">
    <subcellularLocation>
        <location evidence="1">Cell inner membrane</location>
        <topology evidence="1">Multi-pass membrane protein</topology>
    </subcellularLocation>
    <subcellularLocation>
        <location evidence="2">Cytoplasm</location>
    </subcellularLocation>
</comment>
<dbReference type="SUPFAM" id="SSF55804">
    <property type="entry name" value="Phoshotransferase/anion transport protein"/>
    <property type="match status" value="1"/>
</dbReference>
<keyword evidence="8" id="KW-0598">Phosphotransferase system</keyword>
<dbReference type="InterPro" id="IPR002178">
    <property type="entry name" value="PTS_EIIA_type-2_dom"/>
</dbReference>
<feature type="domain" description="PTS EIIB type-2" evidence="15">
    <location>
        <begin position="184"/>
        <end position="279"/>
    </location>
</feature>
<evidence type="ECO:0000256" key="9">
    <source>
        <dbReference type="ARBA" id="ARBA00022692"/>
    </source>
</evidence>
<gene>
    <name evidence="17" type="ORF">FC84_GL001324</name>
</gene>
<dbReference type="Pfam" id="PF02302">
    <property type="entry name" value="PTS_IIB"/>
    <property type="match status" value="1"/>
</dbReference>
<keyword evidence="9 13" id="KW-0812">Transmembrane</keyword>
<evidence type="ECO:0000256" key="13">
    <source>
        <dbReference type="SAM" id="Phobius"/>
    </source>
</evidence>
<dbReference type="PROSITE" id="PS00372">
    <property type="entry name" value="PTS_EIIA_TYPE_2_HIS"/>
    <property type="match status" value="1"/>
</dbReference>
<comment type="caution">
    <text evidence="17">The sequence shown here is derived from an EMBL/GenBank/DDBJ whole genome shotgun (WGS) entry which is preliminary data.</text>
</comment>
<dbReference type="Gene3D" id="3.40.930.10">
    <property type="entry name" value="Mannitol-specific EII, Chain A"/>
    <property type="match status" value="1"/>
</dbReference>
<dbReference type="InterPro" id="IPR013011">
    <property type="entry name" value="PTS_EIIB_2"/>
</dbReference>
<keyword evidence="6" id="KW-0762">Sugar transport</keyword>
<dbReference type="GO" id="GO:0005886">
    <property type="term" value="C:plasma membrane"/>
    <property type="evidence" value="ECO:0007669"/>
    <property type="project" value="UniProtKB-SubCell"/>
</dbReference>
<evidence type="ECO:0000256" key="12">
    <source>
        <dbReference type="SAM" id="MobiDB-lite"/>
    </source>
</evidence>
<proteinExistence type="predicted"/>
<keyword evidence="4" id="KW-1003">Cell membrane</keyword>
<feature type="transmembrane region" description="Helical" evidence="13">
    <location>
        <begin position="438"/>
        <end position="456"/>
    </location>
</feature>
<dbReference type="InterPro" id="IPR050864">
    <property type="entry name" value="Bacterial_PTS_Sugar_Transport"/>
</dbReference>
<feature type="transmembrane region" description="Helical" evidence="13">
    <location>
        <begin position="351"/>
        <end position="368"/>
    </location>
</feature>
<dbReference type="CDD" id="cd00211">
    <property type="entry name" value="PTS_IIA_fru"/>
    <property type="match status" value="1"/>
</dbReference>
<evidence type="ECO:0000256" key="2">
    <source>
        <dbReference type="ARBA" id="ARBA00004496"/>
    </source>
</evidence>
<dbReference type="NCBIfam" id="TIGR01427">
    <property type="entry name" value="PTS_IIC_fructo"/>
    <property type="match status" value="1"/>
</dbReference>
<evidence type="ECO:0000259" key="16">
    <source>
        <dbReference type="PROSITE" id="PS51104"/>
    </source>
</evidence>
<evidence type="ECO:0000256" key="10">
    <source>
        <dbReference type="ARBA" id="ARBA00022989"/>
    </source>
</evidence>
<sequence length="652" mass="69262">MKIQDLLLKDAMIMDLQATTKEAAIDEMIARYHQVGVVDDVNNYRDAILKREAESTTGIGDGIAMPHAKVSSVKKAAVLFAKSDQGVDYNALDGQPVHLFFMIAAPEGANNEHLQALSALSSLLINPDLVAALKKAKTPDEVQQLFSDAQAKKDVEEQAREAKEAAEAAPKAKEQATNNDRPYIVAVTACPTGIAHTYMAEAALIDEAKKMDVDIKVETNGSEGVKHLLTADEIKRAAGVIVAADKKVEMARFNGKPLLNRPVIDGIKKPHELIETVIEGKAPTYTTDETATNKDDGNTKSAGSQLYGQLMNGISNMLPFVVAGGIVMALSFLIERFVGDQSMWYTFPNQIGNAAFSFLIPVLSAYIAEAIGDRPALMPGFVGGYMASQATMSVLPSKSPAGFLGGLVAGFLAGYIVILMKKVFKNLPKTFDGLKPIFIYPILGLLIVGALMYFIIDPVFGMINHAITAFLNNMGTSNAVVLGALLAGMMAIDMGGPFNKAAYVFAIGAFETTQNGALMAAVMVGGMVPPLAIAIATTFWPKKWTTQERNSGLSNYLLGISFITEGAIPFAAADPLHIITSSVIGAAIGGGLTQLMHVNVPAPHGGLFVIFLANNPFGYLISVVVGAVIAGVILGLWKKPLATTEDTTITNN</sequence>
<evidence type="ECO:0000313" key="18">
    <source>
        <dbReference type="Proteomes" id="UP000051813"/>
    </source>
</evidence>
<feature type="compositionally biased region" description="Basic and acidic residues" evidence="12">
    <location>
        <begin position="153"/>
        <end position="174"/>
    </location>
</feature>
<dbReference type="PROSITE" id="PS51094">
    <property type="entry name" value="PTS_EIIA_TYPE_2"/>
    <property type="match status" value="1"/>
</dbReference>
<dbReference type="Proteomes" id="UP000051813">
    <property type="component" value="Unassembled WGS sequence"/>
</dbReference>
<dbReference type="NCBIfam" id="TIGR00829">
    <property type="entry name" value="FRU"/>
    <property type="match status" value="1"/>
</dbReference>
<dbReference type="GO" id="GO:0005737">
    <property type="term" value="C:cytoplasm"/>
    <property type="evidence" value="ECO:0007669"/>
    <property type="project" value="UniProtKB-SubCell"/>
</dbReference>
<evidence type="ECO:0000256" key="11">
    <source>
        <dbReference type="ARBA" id="ARBA00023136"/>
    </source>
</evidence>
<dbReference type="PROSITE" id="PS51099">
    <property type="entry name" value="PTS_EIIB_TYPE_2"/>
    <property type="match status" value="1"/>
</dbReference>
<dbReference type="Gene3D" id="3.40.50.2300">
    <property type="match status" value="1"/>
</dbReference>
<feature type="transmembrane region" description="Helical" evidence="13">
    <location>
        <begin position="401"/>
        <end position="418"/>
    </location>
</feature>
<feature type="domain" description="PTS EIIC type-2" evidence="16">
    <location>
        <begin position="306"/>
        <end position="645"/>
    </location>
</feature>
<evidence type="ECO:0000313" key="17">
    <source>
        <dbReference type="EMBL" id="KRM79157.1"/>
    </source>
</evidence>
<dbReference type="InterPro" id="IPR004715">
    <property type="entry name" value="PTS_IIA_fruc"/>
</dbReference>
<evidence type="ECO:0000256" key="4">
    <source>
        <dbReference type="ARBA" id="ARBA00022475"/>
    </source>
</evidence>
<dbReference type="EMBL" id="AYYK01000004">
    <property type="protein sequence ID" value="KRM79157.1"/>
    <property type="molecule type" value="Genomic_DNA"/>
</dbReference>
<feature type="transmembrane region" description="Helical" evidence="13">
    <location>
        <begin position="317"/>
        <end position="339"/>
    </location>
</feature>
<name>A0A0R2BJW9_9LACO</name>
<dbReference type="AlphaFoldDB" id="A0A0R2BJW9"/>
<dbReference type="PROSITE" id="PS51104">
    <property type="entry name" value="PTS_EIIC_TYPE_2"/>
    <property type="match status" value="1"/>
</dbReference>
<protein>
    <submittedName>
        <fullName evidence="17">Fructose-specific phosphotransferase system, enzyme IIABC</fullName>
    </submittedName>
</protein>
<feature type="transmembrane region" description="Helical" evidence="13">
    <location>
        <begin position="617"/>
        <end position="637"/>
    </location>
</feature>
<dbReference type="InterPro" id="IPR013014">
    <property type="entry name" value="PTS_EIIC_2"/>
</dbReference>
<dbReference type="NCBIfam" id="TIGR00848">
    <property type="entry name" value="fruA"/>
    <property type="match status" value="1"/>
</dbReference>
<feature type="transmembrane region" description="Helical" evidence="13">
    <location>
        <begin position="476"/>
        <end position="496"/>
    </location>
</feature>
<dbReference type="GO" id="GO:0090563">
    <property type="term" value="F:protein-phosphocysteine-sugar phosphotransferase activity"/>
    <property type="evidence" value="ECO:0007669"/>
    <property type="project" value="TreeGrafter"/>
</dbReference>
<reference evidence="17 18" key="1">
    <citation type="journal article" date="2015" name="Genome Announc.">
        <title>Expanding the biotechnology potential of lactobacilli through comparative genomics of 213 strains and associated genera.</title>
        <authorList>
            <person name="Sun Z."/>
            <person name="Harris H.M."/>
            <person name="McCann A."/>
            <person name="Guo C."/>
            <person name="Argimon S."/>
            <person name="Zhang W."/>
            <person name="Yang X."/>
            <person name="Jeffery I.B."/>
            <person name="Cooney J.C."/>
            <person name="Kagawa T.F."/>
            <person name="Liu W."/>
            <person name="Song Y."/>
            <person name="Salvetti E."/>
            <person name="Wrobel A."/>
            <person name="Rasinkangas P."/>
            <person name="Parkhill J."/>
            <person name="Rea M.C."/>
            <person name="O'Sullivan O."/>
            <person name="Ritari J."/>
            <person name="Douillard F.P."/>
            <person name="Paul Ross R."/>
            <person name="Yang R."/>
            <person name="Briner A.E."/>
            <person name="Felis G.E."/>
            <person name="de Vos W.M."/>
            <person name="Barrangou R."/>
            <person name="Klaenhammer T.R."/>
            <person name="Caufield P.W."/>
            <person name="Cui Y."/>
            <person name="Zhang H."/>
            <person name="O'Toole P.W."/>
        </authorList>
    </citation>
    <scope>NUCLEOTIDE SEQUENCE [LARGE SCALE GENOMIC DNA]</scope>
    <source>
        <strain evidence="17 18">DSM 20335</strain>
    </source>
</reference>
<dbReference type="RefSeq" id="WP_057754829.1">
    <property type="nucleotide sequence ID" value="NZ_AYYK01000004.1"/>
</dbReference>
<evidence type="ECO:0000256" key="7">
    <source>
        <dbReference type="ARBA" id="ARBA00022679"/>
    </source>
</evidence>
<evidence type="ECO:0000256" key="6">
    <source>
        <dbReference type="ARBA" id="ARBA00022597"/>
    </source>
</evidence>
<feature type="transmembrane region" description="Helical" evidence="13">
    <location>
        <begin position="517"/>
        <end position="541"/>
    </location>
</feature>
<dbReference type="InterPro" id="IPR036095">
    <property type="entry name" value="PTS_EIIB-like_sf"/>
</dbReference>
<keyword evidence="10 13" id="KW-1133">Transmembrane helix</keyword>
<dbReference type="PANTHER" id="PTHR30505">
    <property type="entry name" value="FRUCTOSE-LIKE PERMEASE"/>
    <property type="match status" value="1"/>
</dbReference>
<dbReference type="InterPro" id="IPR006327">
    <property type="entry name" value="PTS_IIC_fruc"/>
</dbReference>
<dbReference type="InterPro" id="IPR003501">
    <property type="entry name" value="PTS_EIIB_2/3"/>
</dbReference>
<keyword evidence="3" id="KW-0813">Transport</keyword>
<evidence type="ECO:0000256" key="8">
    <source>
        <dbReference type="ARBA" id="ARBA00022683"/>
    </source>
</evidence>
<keyword evidence="11 13" id="KW-0472">Membrane</keyword>
<dbReference type="PATRIC" id="fig|1423738.3.peg.1338"/>
<dbReference type="PANTHER" id="PTHR30505:SF28">
    <property type="entry name" value="PTS SYSTEM 2-O-ALPHA-MANNOSYL-D-GLYCERATE-SPECIFIC EIIABC COMPONENT"/>
    <property type="match status" value="1"/>
</dbReference>
<keyword evidence="7 17" id="KW-0808">Transferase</keyword>
<feature type="region of interest" description="Disordered" evidence="12">
    <location>
        <begin position="153"/>
        <end position="175"/>
    </location>
</feature>
<dbReference type="InterPro" id="IPR003353">
    <property type="entry name" value="PTS_IIB_fruc"/>
</dbReference>
<feature type="transmembrane region" description="Helical" evidence="13">
    <location>
        <begin position="553"/>
        <end position="571"/>
    </location>
</feature>
<dbReference type="GO" id="GO:0005351">
    <property type="term" value="F:carbohydrate:proton symporter activity"/>
    <property type="evidence" value="ECO:0007669"/>
    <property type="project" value="InterPro"/>
</dbReference>
<evidence type="ECO:0000259" key="14">
    <source>
        <dbReference type="PROSITE" id="PS51094"/>
    </source>
</evidence>
<feature type="transmembrane region" description="Helical" evidence="13">
    <location>
        <begin position="578"/>
        <end position="597"/>
    </location>
</feature>
<dbReference type="OrthoDB" id="9782569at2"/>
<feature type="domain" description="PTS EIIA type-2" evidence="14">
    <location>
        <begin position="5"/>
        <end position="149"/>
    </location>
</feature>
<evidence type="ECO:0000256" key="1">
    <source>
        <dbReference type="ARBA" id="ARBA00004429"/>
    </source>
</evidence>
<evidence type="ECO:0000259" key="15">
    <source>
        <dbReference type="PROSITE" id="PS51099"/>
    </source>
</evidence>
<dbReference type="GO" id="GO:0022877">
    <property type="term" value="F:protein-N(PI)-phosphohistidine-fructose phosphotransferase system transporter activity"/>
    <property type="evidence" value="ECO:0007669"/>
    <property type="project" value="InterPro"/>
</dbReference>
<dbReference type="CDD" id="cd05569">
    <property type="entry name" value="PTS_IIB_fructose"/>
    <property type="match status" value="1"/>
</dbReference>
<keyword evidence="18" id="KW-1185">Reference proteome</keyword>
<dbReference type="Pfam" id="PF00359">
    <property type="entry name" value="PTS_EIIA_2"/>
    <property type="match status" value="1"/>
</dbReference>
<dbReference type="FunFam" id="3.40.930.10:FF:000009">
    <property type="entry name" value="PTS system, fructose specific IIABC component"/>
    <property type="match status" value="1"/>
</dbReference>
<dbReference type="Pfam" id="PF02378">
    <property type="entry name" value="PTS_EIIC"/>
    <property type="match status" value="1"/>
</dbReference>